<dbReference type="CDD" id="cd03801">
    <property type="entry name" value="GT4_PimA-like"/>
    <property type="match status" value="1"/>
</dbReference>
<dbReference type="SUPFAM" id="SSF53756">
    <property type="entry name" value="UDP-Glycosyltransferase/glycogen phosphorylase"/>
    <property type="match status" value="1"/>
</dbReference>
<dbReference type="GO" id="GO:0016740">
    <property type="term" value="F:transferase activity"/>
    <property type="evidence" value="ECO:0007669"/>
    <property type="project" value="UniProtKB-KW"/>
</dbReference>
<dbReference type="PANTHER" id="PTHR12526">
    <property type="entry name" value="GLYCOSYLTRANSFERASE"/>
    <property type="match status" value="1"/>
</dbReference>
<sequence>MENQVICESEGLKLKALFLPTASMNDPASRYRVYQYLDYLRRTGMVADYRAGISDFMYTMFAPYKGLFHKAIFFGLRALNRILAVFIIWRYDVIIIQRLVLPHVYPFPEILICMVGKMIGKRIIFDFDDAIFTTYAHRDKTPAERFSDANRLARVLARCDTVIAGNAYLASYAGAYNANVVIIPTTIDMNRYPAKKYEDKNAGAPYIIGWIGTPSSLPYLNILKPVFQELAQKHNILIRIIGGLSYQCPGVHVEQLPWSLQDEVSHILTFDIGVMPLPGDEYDQGKCGLKLLQYMAAGIPAVASPVGVNKDIIKDWLNGCLACSIEEWVVKISSLLQSTQLRMELGRRGRETVERKYSIQAVLPDFLEVLRG</sequence>
<keyword evidence="1" id="KW-0808">Transferase</keyword>
<dbReference type="Pfam" id="PF13692">
    <property type="entry name" value="Glyco_trans_1_4"/>
    <property type="match status" value="1"/>
</dbReference>
<proteinExistence type="predicted"/>
<protein>
    <submittedName>
        <fullName evidence="1">Glycosyl transferases group 1</fullName>
    </submittedName>
</protein>
<comment type="caution">
    <text evidence="1">The sequence shown here is derived from an EMBL/GenBank/DDBJ whole genome shotgun (WGS) entry which is preliminary data.</text>
</comment>
<dbReference type="Gene3D" id="3.40.50.2000">
    <property type="entry name" value="Glycogen Phosphorylase B"/>
    <property type="match status" value="2"/>
</dbReference>
<dbReference type="Proteomes" id="UP000298324">
    <property type="component" value="Unassembled WGS sequence"/>
</dbReference>
<reference evidence="1 2" key="1">
    <citation type="journal article" date="2018" name="Environ. Microbiol.">
        <title>Novel energy conservation strategies and behaviour of Pelotomaculum schinkii driving syntrophic propionate catabolism.</title>
        <authorList>
            <person name="Hidalgo-Ahumada C.A.P."/>
            <person name="Nobu M.K."/>
            <person name="Narihiro T."/>
            <person name="Tamaki H."/>
            <person name="Liu W.T."/>
            <person name="Kamagata Y."/>
            <person name="Stams A.J.M."/>
            <person name="Imachi H."/>
            <person name="Sousa D.Z."/>
        </authorList>
    </citation>
    <scope>NUCLEOTIDE SEQUENCE [LARGE SCALE GENOMIC DNA]</scope>
    <source>
        <strain evidence="1 2">HH</strain>
    </source>
</reference>
<keyword evidence="2" id="KW-1185">Reference proteome</keyword>
<organism evidence="1 2">
    <name type="scientific">Pelotomaculum schinkii</name>
    <dbReference type="NCBI Taxonomy" id="78350"/>
    <lineage>
        <taxon>Bacteria</taxon>
        <taxon>Bacillati</taxon>
        <taxon>Bacillota</taxon>
        <taxon>Clostridia</taxon>
        <taxon>Eubacteriales</taxon>
        <taxon>Desulfotomaculaceae</taxon>
        <taxon>Pelotomaculum</taxon>
    </lineage>
</organism>
<evidence type="ECO:0000313" key="1">
    <source>
        <dbReference type="EMBL" id="TEB06588.1"/>
    </source>
</evidence>
<dbReference type="AlphaFoldDB" id="A0A4Y7RC45"/>
<gene>
    <name evidence="1" type="ORF">Psch_00120</name>
</gene>
<dbReference type="EMBL" id="QFGA01000001">
    <property type="protein sequence ID" value="TEB06588.1"/>
    <property type="molecule type" value="Genomic_DNA"/>
</dbReference>
<accession>A0A4Y7RC45</accession>
<name>A0A4Y7RC45_9FIRM</name>
<evidence type="ECO:0000313" key="2">
    <source>
        <dbReference type="Proteomes" id="UP000298324"/>
    </source>
</evidence>